<gene>
    <name evidence="1" type="primary">HDHD3</name>
    <name evidence="1" type="ORF">SPIL2461_LOCUS19625</name>
</gene>
<evidence type="ECO:0000313" key="2">
    <source>
        <dbReference type="Proteomes" id="UP000649617"/>
    </source>
</evidence>
<protein>
    <submittedName>
        <fullName evidence="1">HDHD3 protein</fullName>
    </submittedName>
</protein>
<dbReference type="Gene3D" id="3.20.20.80">
    <property type="entry name" value="Glycosidases"/>
    <property type="match status" value="1"/>
</dbReference>
<dbReference type="OrthoDB" id="2145504at2759"/>
<reference evidence="1" key="1">
    <citation type="submission" date="2021-02" db="EMBL/GenBank/DDBJ databases">
        <authorList>
            <person name="Dougan E. K."/>
            <person name="Rhodes N."/>
            <person name="Thang M."/>
            <person name="Chan C."/>
        </authorList>
    </citation>
    <scope>NUCLEOTIDE SEQUENCE</scope>
</reference>
<dbReference type="EMBL" id="CAJNIZ010044705">
    <property type="protein sequence ID" value="CAE7698536.1"/>
    <property type="molecule type" value="Genomic_DNA"/>
</dbReference>
<keyword evidence="2" id="KW-1185">Reference proteome</keyword>
<sequence length="307" mass="34104">MQTLHSVKQGVNVIFWFSVVLVKDKDTQQPKVAGGPDPACIAKVRAAIENQKLPTSHLISIGGWNTPPPDISFSGAEWFDAWNEWNSRLPVPFDGFDWDLEGNDLVTHPYNEIQPECLQLVIDMSVAAKKAGLLVTLAPPQSYFDVTTGQFNRFLNNSDPHFHPEFYYRGRNSYAYIFAAAPAGTFDLVEVQLYETFAPALRSLNAGVLGEDYLRSWVANLLSGWMINVTDPLLPLKGLVPVHLDSSRLLVGISFAPGGSPGRSVFFWPDQIRQAYQAAEPQWRPRGYAFWCIGLEGTKVNGTTSTV</sequence>
<evidence type="ECO:0000313" key="1">
    <source>
        <dbReference type="EMBL" id="CAE7698536.1"/>
    </source>
</evidence>
<accession>A0A812WUK1</accession>
<organism evidence="1 2">
    <name type="scientific">Symbiodinium pilosum</name>
    <name type="common">Dinoflagellate</name>
    <dbReference type="NCBI Taxonomy" id="2952"/>
    <lineage>
        <taxon>Eukaryota</taxon>
        <taxon>Sar</taxon>
        <taxon>Alveolata</taxon>
        <taxon>Dinophyceae</taxon>
        <taxon>Suessiales</taxon>
        <taxon>Symbiodiniaceae</taxon>
        <taxon>Symbiodinium</taxon>
    </lineage>
</organism>
<feature type="non-terminal residue" evidence="1">
    <location>
        <position position="1"/>
    </location>
</feature>
<dbReference type="InterPro" id="IPR017853">
    <property type="entry name" value="GH"/>
</dbReference>
<dbReference type="Proteomes" id="UP000649617">
    <property type="component" value="Unassembled WGS sequence"/>
</dbReference>
<dbReference type="AlphaFoldDB" id="A0A812WUK1"/>
<comment type="caution">
    <text evidence="1">The sequence shown here is derived from an EMBL/GenBank/DDBJ whole genome shotgun (WGS) entry which is preliminary data.</text>
</comment>
<proteinExistence type="predicted"/>
<name>A0A812WUK1_SYMPI</name>
<dbReference type="SUPFAM" id="SSF51445">
    <property type="entry name" value="(Trans)glycosidases"/>
    <property type="match status" value="1"/>
</dbReference>